<sequence>NYTISYQPGTLTVAQRSITVAANAQSMTYGDPVPELTYTVGGSGLVTGDSLFGALATSATSASNVGAYGIMQGSLRNSNYRITYTAGTLIVSPLSTVAPRPRPLSVNTTSHEVLEPILIPSQLTPQAVVYDNPAVNPSSGKFIMTAETCSGAQMGQAQSSSGLAITCTGN</sequence>
<protein>
    <recommendedName>
        <fullName evidence="1">MBG domain-containing protein</fullName>
    </recommendedName>
</protein>
<accession>A0A1C3XMM8</accession>
<dbReference type="Proteomes" id="UP000199205">
    <property type="component" value="Unassembled WGS sequence"/>
</dbReference>
<dbReference type="EMBL" id="FMAF01000071">
    <property type="protein sequence ID" value="SCB53296.1"/>
    <property type="molecule type" value="Genomic_DNA"/>
</dbReference>
<feature type="domain" description="MBG" evidence="1">
    <location>
        <begin position="18"/>
        <end position="89"/>
    </location>
</feature>
<feature type="non-terminal residue" evidence="2">
    <location>
        <position position="1"/>
    </location>
</feature>
<evidence type="ECO:0000313" key="3">
    <source>
        <dbReference type="Proteomes" id="UP000199205"/>
    </source>
</evidence>
<evidence type="ECO:0000259" key="1">
    <source>
        <dbReference type="Pfam" id="PF18676"/>
    </source>
</evidence>
<dbReference type="RefSeq" id="WP_208865062.1">
    <property type="nucleotide sequence ID" value="NZ_FMAF01000071.1"/>
</dbReference>
<proteinExistence type="predicted"/>
<dbReference type="Pfam" id="PF18676">
    <property type="entry name" value="MBG_2"/>
    <property type="match status" value="1"/>
</dbReference>
<evidence type="ECO:0000313" key="2">
    <source>
        <dbReference type="EMBL" id="SCB53296.1"/>
    </source>
</evidence>
<gene>
    <name evidence="2" type="ORF">GA0061101_1711</name>
</gene>
<dbReference type="AlphaFoldDB" id="A0A1C3XMM8"/>
<reference evidence="2 3" key="1">
    <citation type="submission" date="2016-08" db="EMBL/GenBank/DDBJ databases">
        <authorList>
            <person name="Seilhamer J.J."/>
        </authorList>
    </citation>
    <scope>NUCLEOTIDE SEQUENCE [LARGE SCALE GENOMIC DNA]</scope>
    <source>
        <strain evidence="2 3">P1-7</strain>
    </source>
</reference>
<organism evidence="2 3">
    <name type="scientific">Rhizobium lusitanum</name>
    <dbReference type="NCBI Taxonomy" id="293958"/>
    <lineage>
        <taxon>Bacteria</taxon>
        <taxon>Pseudomonadati</taxon>
        <taxon>Pseudomonadota</taxon>
        <taxon>Alphaproteobacteria</taxon>
        <taxon>Hyphomicrobiales</taxon>
        <taxon>Rhizobiaceae</taxon>
        <taxon>Rhizobium/Agrobacterium group</taxon>
        <taxon>Rhizobium</taxon>
    </lineage>
</organism>
<name>A0A1C3XMM8_9HYPH</name>
<dbReference type="InterPro" id="IPR041286">
    <property type="entry name" value="MBG_2"/>
</dbReference>